<reference evidence="6" key="1">
    <citation type="journal article" date="2010" name="Nature">
        <title>The Amphimedon queenslandica genome and the evolution of animal complexity.</title>
        <authorList>
            <person name="Srivastava M."/>
            <person name="Simakov O."/>
            <person name="Chapman J."/>
            <person name="Fahey B."/>
            <person name="Gauthier M.E."/>
            <person name="Mitros T."/>
            <person name="Richards G.S."/>
            <person name="Conaco C."/>
            <person name="Dacre M."/>
            <person name="Hellsten U."/>
            <person name="Larroux C."/>
            <person name="Putnam N.H."/>
            <person name="Stanke M."/>
            <person name="Adamska M."/>
            <person name="Darling A."/>
            <person name="Degnan S.M."/>
            <person name="Oakley T.H."/>
            <person name="Plachetzki D.C."/>
            <person name="Zhai Y."/>
            <person name="Adamski M."/>
            <person name="Calcino A."/>
            <person name="Cummins S.F."/>
            <person name="Goodstein D.M."/>
            <person name="Harris C."/>
            <person name="Jackson D.J."/>
            <person name="Leys S.P."/>
            <person name="Shu S."/>
            <person name="Woodcroft B.J."/>
            <person name="Vervoort M."/>
            <person name="Kosik K.S."/>
            <person name="Manning G."/>
            <person name="Degnan B.M."/>
            <person name="Rokhsar D.S."/>
        </authorList>
    </citation>
    <scope>NUCLEOTIDE SEQUENCE [LARGE SCALE GENOMIC DNA]</scope>
</reference>
<dbReference type="SUPFAM" id="SSF48452">
    <property type="entry name" value="TPR-like"/>
    <property type="match status" value="6"/>
</dbReference>
<dbReference type="OrthoDB" id="1658288at2759"/>
<feature type="compositionally biased region" description="Low complexity" evidence="4">
    <location>
        <begin position="533"/>
        <end position="550"/>
    </location>
</feature>
<dbReference type="InterPro" id="IPR019734">
    <property type="entry name" value="TPR_rpt"/>
</dbReference>
<dbReference type="PROSITE" id="PS50005">
    <property type="entry name" value="TPR"/>
    <property type="match status" value="7"/>
</dbReference>
<protein>
    <submittedName>
        <fullName evidence="5">Uncharacterized protein</fullName>
    </submittedName>
</protein>
<keyword evidence="1" id="KW-0677">Repeat</keyword>
<feature type="region of interest" description="Disordered" evidence="4">
    <location>
        <begin position="525"/>
        <end position="550"/>
    </location>
</feature>
<feature type="compositionally biased region" description="Low complexity" evidence="4">
    <location>
        <begin position="450"/>
        <end position="473"/>
    </location>
</feature>
<dbReference type="STRING" id="400682.A0A1X7VCA9"/>
<dbReference type="Pfam" id="PF13414">
    <property type="entry name" value="TPR_11"/>
    <property type="match status" value="2"/>
</dbReference>
<feature type="region of interest" description="Disordered" evidence="4">
    <location>
        <begin position="270"/>
        <end position="290"/>
    </location>
</feature>
<proteinExistence type="predicted"/>
<dbReference type="InterPro" id="IPR050498">
    <property type="entry name" value="Ycf3"/>
</dbReference>
<feature type="compositionally biased region" description="Basic and acidic residues" evidence="4">
    <location>
        <begin position="203"/>
        <end position="216"/>
    </location>
</feature>
<feature type="repeat" description="TPR" evidence="3">
    <location>
        <begin position="1248"/>
        <end position="1281"/>
    </location>
</feature>
<dbReference type="SMART" id="SM00028">
    <property type="entry name" value="TPR"/>
    <property type="match status" value="21"/>
</dbReference>
<dbReference type="Proteomes" id="UP000007879">
    <property type="component" value="Unassembled WGS sequence"/>
</dbReference>
<feature type="repeat" description="TPR" evidence="3">
    <location>
        <begin position="792"/>
        <end position="825"/>
    </location>
</feature>
<accession>A0A1X7VCA9</accession>
<dbReference type="InParanoid" id="A0A1X7VCA9"/>
<keyword evidence="6" id="KW-1185">Reference proteome</keyword>
<gene>
    <name evidence="5" type="primary">100637704</name>
</gene>
<feature type="repeat" description="TPR" evidence="3">
    <location>
        <begin position="1659"/>
        <end position="1692"/>
    </location>
</feature>
<dbReference type="PROSITE" id="PS50293">
    <property type="entry name" value="TPR_REGION"/>
    <property type="match status" value="2"/>
</dbReference>
<keyword evidence="2 3" id="KW-0802">TPR repeat</keyword>
<dbReference type="KEGG" id="aqu:100637704"/>
<feature type="compositionally biased region" description="Basic and acidic residues" evidence="4">
    <location>
        <begin position="351"/>
        <end position="362"/>
    </location>
</feature>
<feature type="region of interest" description="Disordered" evidence="4">
    <location>
        <begin position="343"/>
        <end position="367"/>
    </location>
</feature>
<feature type="region of interest" description="Disordered" evidence="4">
    <location>
        <begin position="696"/>
        <end position="718"/>
    </location>
</feature>
<dbReference type="EnsemblMetazoa" id="XM_019994138.1">
    <property type="protein sequence ID" value="XP_019849697.1"/>
    <property type="gene ID" value="LOC100637704"/>
</dbReference>
<name>A0A1X7VCA9_AMPQE</name>
<dbReference type="Pfam" id="PF13431">
    <property type="entry name" value="TPR_17"/>
    <property type="match status" value="1"/>
</dbReference>
<sequence length="1759" mass="196718">MSVPRRRYGTPRGTPWKEQGPSIEATPSAQKPRIAIVNSLSTSKPAVYSQRVTSNSAKKRTDTPPSHKDGSLSSQTSLTALQTRGETPPIISHSPSPPPLSPSLYIQQQLESLSADQTTTSTHNSMHTHTSVPNTDILVSHSSNLHTRVLSQTPRSRSHPHTSCPHSHTSDLHSHSDPQLITNGIQDNTCTDETHSCSNESHSCTDETHSHTDEPVIPKVNSLPAQFDDKEESDTEGERKESISKHSSIHEYLAFSDEPLTLNTLLNIHSLSPSNKPHLPTPPTSSKRKKRVLLSVKLKTDQQPKFQPLPSSMHHFCVDQSLPQLPLQLQILSRKSHSLPLTSFNLSTGNNEREGEGEREGGGDIEGGATLKVCGIVLEPEADRSKLIWTPAPPKLSLHPLTIKQRLFPYHPHPLEEEEEGEGEEHEEEQEEEPEEEEMVTIPTTEISTEVASEVSVDSESVVSKGGVSVGGVSDDRRSGSSRRRRIETLSNFDSYDKYQLIMNEVAWQRDQLINHHTRKAEEAELKKKQRLEQQQQQGEDIASVTESTVSSESSMSPFIIRRALRGAGQRRGGVIAPSKAHSIKRTKSAIFRAHYARTELSKPSRPLHRSASHHMIQSEWKQTFISNKPNTKVSTSVSTSLPNLIDIQHKYQSREWAESLWDHWFYEVLAEVRAAIAEYDKGRVPVPWWLPDPMKTNKRDTGKRDMDTGKTMDTIRPLTGVGPSNIIGSVVGGNSVGPSSIGTSANNSIINLDLSSIPSLPSVINENTSEIDNLTNQIAASRSRDSKRDTAEYLVERGILYRKLGFLEEAMKDFTEALEVCSFLSTPHWERHLLFLVLGKEKSAVDELTQLLKKDANHGLGFLSKGILLAKRGDLSSAIDNITRAIWKDDKNPKLIFLRAELREKRGETEAAMSDYATVVKLQPTNEEALIRQAKHRFNKRLWGATTQTLTALLAVNHNNMEAWLLRSLANLEMEKKELALKDLSAAIHFNPQDPALFFKRGCLLRQIDPERSLMDFSVSILLDNSKNNSLAYLHRGVIYTVLKCYDEALSDFVTAAHLSPHLASAHTNAGLVLLKHKNDPTSALKFFTTGLQADPTYIRALLCKAEALAEINQLHSALLDWSRAIHLYPNNPSYHLNQGKVYLLLKDYENAINCIRVASKLNSGVGGSHAQKALVFSFLGDHDKAVSMLSTNLRGSQIAYLHTVLGKVYLRAGRLKEAAESFKEAQTHLSYQFYVLSTTEFDNKKSDLHYLCGQSLFKDGQYKKSSEEFGSVIALQPKNALAHYYRGVSLLKQGLSRGMFSISHALTLQPDLVKGYLTRAAFYGMNGRISKAIMNCTEAINIEPRSIRAYLYRGVLRHQIGYHEVAIKDLTAALELSHAHCTLILFNRAVCYEAINKKPKAIDDYSVVLLIEDNPSHKVYINRGLLYLSMNDYFNALMDFLNARKTLDKDPSLCQAIAYCHHKLGDLDLAIKHYSEAISLDPSFVEAYVGRGNVYVDYLTVGGNKKAKCDFMKVLHQYPNCLAARVNLALLLHCEGKFMTAWTLLTNVLSLDKSYTPALEARSIISLQMRNSFGALLDISHAISIDPSPLYYTERGTIHYYTGDSLNAVRDFEKALQLNPTFPLALYNLGNILLQQRLYSQACTKFTCVIDKYPNEDEAYINRGLCYVAMGNNDLALDDFNHAIAINPFAAHAFLNRGNIYKVKELYELAEKDYQKAVELQPDDALSLQYHGEVLSMLGRKDEARQQFMEANCVEVT</sequence>
<evidence type="ECO:0000256" key="4">
    <source>
        <dbReference type="SAM" id="MobiDB-lite"/>
    </source>
</evidence>
<evidence type="ECO:0000256" key="2">
    <source>
        <dbReference type="ARBA" id="ARBA00022803"/>
    </source>
</evidence>
<dbReference type="Pfam" id="PF00515">
    <property type="entry name" value="TPR_1"/>
    <property type="match status" value="2"/>
</dbReference>
<dbReference type="PANTHER" id="PTHR44858:SF1">
    <property type="entry name" value="UDP-N-ACETYLGLUCOSAMINE--PEPTIDE N-ACETYLGLUCOSAMINYLTRANSFERASE SPINDLY-RELATED"/>
    <property type="match status" value="1"/>
</dbReference>
<organism evidence="5">
    <name type="scientific">Amphimedon queenslandica</name>
    <name type="common">Sponge</name>
    <dbReference type="NCBI Taxonomy" id="400682"/>
    <lineage>
        <taxon>Eukaryota</taxon>
        <taxon>Metazoa</taxon>
        <taxon>Porifera</taxon>
        <taxon>Demospongiae</taxon>
        <taxon>Heteroscleromorpha</taxon>
        <taxon>Haplosclerida</taxon>
        <taxon>Niphatidae</taxon>
        <taxon>Amphimedon</taxon>
    </lineage>
</organism>
<feature type="compositionally biased region" description="Acidic residues" evidence="4">
    <location>
        <begin position="416"/>
        <end position="439"/>
    </location>
</feature>
<feature type="compositionally biased region" description="Basic and acidic residues" evidence="4">
    <location>
        <begin position="59"/>
        <end position="70"/>
    </location>
</feature>
<feature type="region of interest" description="Disordered" evidence="4">
    <location>
        <begin position="414"/>
        <end position="483"/>
    </location>
</feature>
<feature type="repeat" description="TPR" evidence="3">
    <location>
        <begin position="1453"/>
        <end position="1486"/>
    </location>
</feature>
<dbReference type="PANTHER" id="PTHR44858">
    <property type="entry name" value="TETRATRICOPEPTIDE REPEAT PROTEIN 6"/>
    <property type="match status" value="1"/>
</dbReference>
<evidence type="ECO:0000256" key="1">
    <source>
        <dbReference type="ARBA" id="ARBA00022737"/>
    </source>
</evidence>
<feature type="compositionally biased region" description="Polar residues" evidence="4">
    <location>
        <begin position="38"/>
        <end position="56"/>
    </location>
</feature>
<reference evidence="5" key="2">
    <citation type="submission" date="2017-05" db="UniProtKB">
        <authorList>
            <consortium name="EnsemblMetazoa"/>
        </authorList>
    </citation>
    <scope>IDENTIFICATION</scope>
</reference>
<dbReference type="Pfam" id="PF13181">
    <property type="entry name" value="TPR_8"/>
    <property type="match status" value="1"/>
</dbReference>
<feature type="region of interest" description="Disordered" evidence="4">
    <location>
        <begin position="149"/>
        <end position="246"/>
    </location>
</feature>
<evidence type="ECO:0000313" key="6">
    <source>
        <dbReference type="Proteomes" id="UP000007879"/>
    </source>
</evidence>
<dbReference type="Gene3D" id="1.25.40.10">
    <property type="entry name" value="Tetratricopeptide repeat domain"/>
    <property type="match status" value="8"/>
</dbReference>
<feature type="compositionally biased region" description="Polar residues" evidence="4">
    <location>
        <begin position="179"/>
        <end position="202"/>
    </location>
</feature>
<dbReference type="EnsemblMetazoa" id="Aqu2.1.37623_001">
    <property type="protein sequence ID" value="Aqu2.1.37623_001"/>
    <property type="gene ID" value="Aqu2.1.37623"/>
</dbReference>
<dbReference type="InterPro" id="IPR011990">
    <property type="entry name" value="TPR-like_helical_dom_sf"/>
</dbReference>
<feature type="compositionally biased region" description="Basic and acidic residues" evidence="4">
    <location>
        <begin position="696"/>
        <end position="711"/>
    </location>
</feature>
<evidence type="ECO:0000256" key="3">
    <source>
        <dbReference type="PROSITE-ProRule" id="PRU00339"/>
    </source>
</evidence>
<feature type="repeat" description="TPR" evidence="3">
    <location>
        <begin position="1693"/>
        <end position="1726"/>
    </location>
</feature>
<feature type="repeat" description="TPR" evidence="3">
    <location>
        <begin position="1591"/>
        <end position="1624"/>
    </location>
</feature>
<feature type="compositionally biased region" description="Low complexity" evidence="4">
    <location>
        <begin position="71"/>
        <end position="94"/>
    </location>
</feature>
<feature type="region of interest" description="Disordered" evidence="4">
    <location>
        <begin position="1"/>
        <end position="103"/>
    </location>
</feature>
<evidence type="ECO:0000313" key="5">
    <source>
        <dbReference type="EnsemblMetazoa" id="Aqu2.1.37623_001"/>
    </source>
</evidence>
<feature type="repeat" description="TPR" evidence="3">
    <location>
        <begin position="1031"/>
        <end position="1064"/>
    </location>
</feature>